<evidence type="ECO:0000313" key="1">
    <source>
        <dbReference type="EMBL" id="KAF1987001.1"/>
    </source>
</evidence>
<dbReference type="EMBL" id="ML977154">
    <property type="protein sequence ID" value="KAF1987001.1"/>
    <property type="molecule type" value="Genomic_DNA"/>
</dbReference>
<gene>
    <name evidence="1" type="ORF">K402DRAFT_61015</name>
</gene>
<dbReference type="Proteomes" id="UP000800041">
    <property type="component" value="Unassembled WGS sequence"/>
</dbReference>
<accession>A0A6G1H1C1</accession>
<keyword evidence="2" id="KW-1185">Reference proteome</keyword>
<dbReference type="AlphaFoldDB" id="A0A6G1H1C1"/>
<evidence type="ECO:0008006" key="3">
    <source>
        <dbReference type="Google" id="ProtNLM"/>
    </source>
</evidence>
<proteinExistence type="predicted"/>
<organism evidence="1 2">
    <name type="scientific">Aulographum hederae CBS 113979</name>
    <dbReference type="NCBI Taxonomy" id="1176131"/>
    <lineage>
        <taxon>Eukaryota</taxon>
        <taxon>Fungi</taxon>
        <taxon>Dikarya</taxon>
        <taxon>Ascomycota</taxon>
        <taxon>Pezizomycotina</taxon>
        <taxon>Dothideomycetes</taxon>
        <taxon>Pleosporomycetidae</taxon>
        <taxon>Aulographales</taxon>
        <taxon>Aulographaceae</taxon>
    </lineage>
</organism>
<protein>
    <recommendedName>
        <fullName evidence="3">F-box domain-containing protein</fullName>
    </recommendedName>
</protein>
<reference evidence="1" key="1">
    <citation type="journal article" date="2020" name="Stud. Mycol.">
        <title>101 Dothideomycetes genomes: a test case for predicting lifestyles and emergence of pathogens.</title>
        <authorList>
            <person name="Haridas S."/>
            <person name="Albert R."/>
            <person name="Binder M."/>
            <person name="Bloem J."/>
            <person name="Labutti K."/>
            <person name="Salamov A."/>
            <person name="Andreopoulos B."/>
            <person name="Baker S."/>
            <person name="Barry K."/>
            <person name="Bills G."/>
            <person name="Bluhm B."/>
            <person name="Cannon C."/>
            <person name="Castanera R."/>
            <person name="Culley D."/>
            <person name="Daum C."/>
            <person name="Ezra D."/>
            <person name="Gonzalez J."/>
            <person name="Henrissat B."/>
            <person name="Kuo A."/>
            <person name="Liang C."/>
            <person name="Lipzen A."/>
            <person name="Lutzoni F."/>
            <person name="Magnuson J."/>
            <person name="Mondo S."/>
            <person name="Nolan M."/>
            <person name="Ohm R."/>
            <person name="Pangilinan J."/>
            <person name="Park H.-J."/>
            <person name="Ramirez L."/>
            <person name="Alfaro M."/>
            <person name="Sun H."/>
            <person name="Tritt A."/>
            <person name="Yoshinaga Y."/>
            <person name="Zwiers L.-H."/>
            <person name="Turgeon B."/>
            <person name="Goodwin S."/>
            <person name="Spatafora J."/>
            <person name="Crous P."/>
            <person name="Grigoriev I."/>
        </authorList>
    </citation>
    <scope>NUCLEOTIDE SEQUENCE</scope>
    <source>
        <strain evidence="1">CBS 113979</strain>
    </source>
</reference>
<sequence>MASAAQGSLETLNLLHLADEMQLEIIAHLELPDRWTLKRVNKHFFDFKELHAPSDFFNPSMREHEDIQKDIWLQLVRPAHPTWEPCYGCEQYMPLIYFRTIYTTMSMKYLSMPQLRSFSEQSKTCIYCEAKLGKLAPGKEFAASTCEPDSPAKWDRRWAINGSEHWISCSNCLNRRSKVWQNQEQGMQLLQGYYINGNNNWISCNGNTAWLSLVLSDTWSMGPMIEKATFEDHSQV</sequence>
<evidence type="ECO:0000313" key="2">
    <source>
        <dbReference type="Proteomes" id="UP000800041"/>
    </source>
</evidence>
<name>A0A6G1H1C1_9PEZI</name>